<feature type="compositionally biased region" description="Low complexity" evidence="2">
    <location>
        <begin position="117"/>
        <end position="140"/>
    </location>
</feature>
<dbReference type="GO" id="GO:0008270">
    <property type="term" value="F:zinc ion binding"/>
    <property type="evidence" value="ECO:0007669"/>
    <property type="project" value="UniProtKB-KW"/>
</dbReference>
<evidence type="ECO:0000256" key="2">
    <source>
        <dbReference type="SAM" id="MobiDB-lite"/>
    </source>
</evidence>
<dbReference type="STRING" id="33097.A0A150GVI0"/>
<keyword evidence="1" id="KW-0863">Zinc-finger</keyword>
<reference evidence="5" key="1">
    <citation type="journal article" date="2016" name="Nat. Commun.">
        <title>The Gonium pectorale genome demonstrates co-option of cell cycle regulation during the evolution of multicellularity.</title>
        <authorList>
            <person name="Hanschen E.R."/>
            <person name="Marriage T.N."/>
            <person name="Ferris P.J."/>
            <person name="Hamaji T."/>
            <person name="Toyoda A."/>
            <person name="Fujiyama A."/>
            <person name="Neme R."/>
            <person name="Noguchi H."/>
            <person name="Minakuchi Y."/>
            <person name="Suzuki M."/>
            <person name="Kawai-Toyooka H."/>
            <person name="Smith D.R."/>
            <person name="Sparks H."/>
            <person name="Anderson J."/>
            <person name="Bakaric R."/>
            <person name="Luria V."/>
            <person name="Karger A."/>
            <person name="Kirschner M.W."/>
            <person name="Durand P.M."/>
            <person name="Michod R.E."/>
            <person name="Nozaki H."/>
            <person name="Olson B.J."/>
        </authorList>
    </citation>
    <scope>NUCLEOTIDE SEQUENCE [LARGE SCALE GENOMIC DNA]</scope>
    <source>
        <strain evidence="5">NIES-2863</strain>
    </source>
</reference>
<dbReference type="SUPFAM" id="SSF57850">
    <property type="entry name" value="RING/U-box"/>
    <property type="match status" value="1"/>
</dbReference>
<gene>
    <name evidence="4" type="ORF">GPECTOR_6g767</name>
</gene>
<feature type="domain" description="RING-type" evidence="3">
    <location>
        <begin position="153"/>
        <end position="183"/>
    </location>
</feature>
<keyword evidence="1" id="KW-0862">Zinc</keyword>
<dbReference type="Proteomes" id="UP000075714">
    <property type="component" value="Unassembled WGS sequence"/>
</dbReference>
<dbReference type="AlphaFoldDB" id="A0A150GVI0"/>
<dbReference type="EMBL" id="LSYV01000007">
    <property type="protein sequence ID" value="KXZ53849.1"/>
    <property type="molecule type" value="Genomic_DNA"/>
</dbReference>
<comment type="caution">
    <text evidence="4">The sequence shown here is derived from an EMBL/GenBank/DDBJ whole genome shotgun (WGS) entry which is preliminary data.</text>
</comment>
<name>A0A150GVI0_GONPE</name>
<feature type="compositionally biased region" description="Low complexity" evidence="2">
    <location>
        <begin position="366"/>
        <end position="378"/>
    </location>
</feature>
<evidence type="ECO:0000313" key="4">
    <source>
        <dbReference type="EMBL" id="KXZ53849.1"/>
    </source>
</evidence>
<keyword evidence="1" id="KW-0479">Metal-binding</keyword>
<dbReference type="Pfam" id="PF13639">
    <property type="entry name" value="zf-RING_2"/>
    <property type="match status" value="1"/>
</dbReference>
<organism evidence="4 5">
    <name type="scientific">Gonium pectorale</name>
    <name type="common">Green alga</name>
    <dbReference type="NCBI Taxonomy" id="33097"/>
    <lineage>
        <taxon>Eukaryota</taxon>
        <taxon>Viridiplantae</taxon>
        <taxon>Chlorophyta</taxon>
        <taxon>core chlorophytes</taxon>
        <taxon>Chlorophyceae</taxon>
        <taxon>CS clade</taxon>
        <taxon>Chlamydomonadales</taxon>
        <taxon>Volvocaceae</taxon>
        <taxon>Gonium</taxon>
    </lineage>
</organism>
<dbReference type="PROSITE" id="PS50089">
    <property type="entry name" value="ZF_RING_2"/>
    <property type="match status" value="1"/>
</dbReference>
<protein>
    <recommendedName>
        <fullName evidence="3">RING-type domain-containing protein</fullName>
    </recommendedName>
</protein>
<evidence type="ECO:0000259" key="3">
    <source>
        <dbReference type="PROSITE" id="PS50089"/>
    </source>
</evidence>
<dbReference type="InterPro" id="IPR051826">
    <property type="entry name" value="E3_ubiquitin-ligase_domain"/>
</dbReference>
<keyword evidence="5" id="KW-1185">Reference proteome</keyword>
<evidence type="ECO:0000313" key="5">
    <source>
        <dbReference type="Proteomes" id="UP000075714"/>
    </source>
</evidence>
<accession>A0A150GVI0</accession>
<dbReference type="PANTHER" id="PTHR22765">
    <property type="entry name" value="RING FINGER AND PROTEASE ASSOCIATED DOMAIN-CONTAINING"/>
    <property type="match status" value="1"/>
</dbReference>
<feature type="region of interest" description="Disordered" evidence="2">
    <location>
        <begin position="107"/>
        <end position="140"/>
    </location>
</feature>
<dbReference type="Gene3D" id="3.30.40.10">
    <property type="entry name" value="Zinc/RING finger domain, C3HC4 (zinc finger)"/>
    <property type="match status" value="1"/>
</dbReference>
<feature type="compositionally biased region" description="Basic and acidic residues" evidence="2">
    <location>
        <begin position="415"/>
        <end position="427"/>
    </location>
</feature>
<dbReference type="GO" id="GO:0006511">
    <property type="term" value="P:ubiquitin-dependent protein catabolic process"/>
    <property type="evidence" value="ECO:0007669"/>
    <property type="project" value="TreeGrafter"/>
</dbReference>
<dbReference type="OrthoDB" id="21204at2759"/>
<feature type="region of interest" description="Disordered" evidence="2">
    <location>
        <begin position="366"/>
        <end position="453"/>
    </location>
</feature>
<evidence type="ECO:0000256" key="1">
    <source>
        <dbReference type="PROSITE-ProRule" id="PRU00175"/>
    </source>
</evidence>
<dbReference type="GO" id="GO:0061630">
    <property type="term" value="F:ubiquitin protein ligase activity"/>
    <property type="evidence" value="ECO:0007669"/>
    <property type="project" value="TreeGrafter"/>
</dbReference>
<dbReference type="InterPro" id="IPR001841">
    <property type="entry name" value="Znf_RING"/>
</dbReference>
<dbReference type="InterPro" id="IPR013083">
    <property type="entry name" value="Znf_RING/FYVE/PHD"/>
</dbReference>
<proteinExistence type="predicted"/>
<sequence length="473" mass="48864">MSLPNGQQAFVLQVQDGALLSPFTMGAPFGDALALNPADWVVGDDLDAVVTRILDAYMPPRSSTPQEVCDLLPRRRVREAVPEATAGAGKLVSLRLEAHGTEVRVRLTPQHGGTSQAEATSEAAAPAAAPEAGEGATSSARGGLASCRAGEVCTVCHDAFEAGGEVVELPCRHCFHEGCIMPWLQQVLSAQVDAMTAAFFPAASELMPRMLWCMSLSTVSEAEGLLDTNPTRAAGSGAADMSALFRGFLPMAAAAPGGDSRSAASLLRNVPVRASDGVPDLPAMLDNVERSLVERLAQGPDAAGRARPTEEQLRNVQRRALRNAEMMMGSMALAMSSPSLMPRVAALADRWLQDAIQAVRRPPAGAAAGSAAGTATAVEPGTTGPQVGTARGRAADGTVPKGKGCEESGGDTEDERPTRQVARRSEGQDAASLAHHKDEASASPDAAGPAVSADVELRGKAAVAAEASIPFRL</sequence>